<comment type="caution">
    <text evidence="6">The sequence shown here is derived from an EMBL/GenBank/DDBJ whole genome shotgun (WGS) entry which is preliminary data.</text>
</comment>
<gene>
    <name evidence="6" type="ORF">H9962_02855</name>
</gene>
<dbReference type="PANTHER" id="PTHR30346">
    <property type="entry name" value="TRANSCRIPTIONAL DUAL REGULATOR HCAR-RELATED"/>
    <property type="match status" value="1"/>
</dbReference>
<dbReference type="InterPro" id="IPR036390">
    <property type="entry name" value="WH_DNA-bd_sf"/>
</dbReference>
<dbReference type="AlphaFoldDB" id="A0A9D2HBC2"/>
<dbReference type="GO" id="GO:0003700">
    <property type="term" value="F:DNA-binding transcription factor activity"/>
    <property type="evidence" value="ECO:0007669"/>
    <property type="project" value="InterPro"/>
</dbReference>
<proteinExistence type="inferred from homology"/>
<dbReference type="PRINTS" id="PR00039">
    <property type="entry name" value="HTHLYSR"/>
</dbReference>
<evidence type="ECO:0000256" key="4">
    <source>
        <dbReference type="ARBA" id="ARBA00023163"/>
    </source>
</evidence>
<keyword evidence="2" id="KW-0805">Transcription regulation</keyword>
<name>A0A9D2HBC2_9BACT</name>
<dbReference type="InterPro" id="IPR036388">
    <property type="entry name" value="WH-like_DNA-bd_sf"/>
</dbReference>
<reference evidence="6" key="1">
    <citation type="journal article" date="2021" name="PeerJ">
        <title>Extensive microbial diversity within the chicken gut microbiome revealed by metagenomics and culture.</title>
        <authorList>
            <person name="Gilroy R."/>
            <person name="Ravi A."/>
            <person name="Getino M."/>
            <person name="Pursley I."/>
            <person name="Horton D.L."/>
            <person name="Alikhan N.F."/>
            <person name="Baker D."/>
            <person name="Gharbi K."/>
            <person name="Hall N."/>
            <person name="Watson M."/>
            <person name="Adriaenssens E.M."/>
            <person name="Foster-Nyarko E."/>
            <person name="Jarju S."/>
            <person name="Secka A."/>
            <person name="Antonio M."/>
            <person name="Oren A."/>
            <person name="Chaudhuri R.R."/>
            <person name="La Ragione R."/>
            <person name="Hildebrand F."/>
            <person name="Pallen M.J."/>
        </authorList>
    </citation>
    <scope>NUCLEOTIDE SEQUENCE</scope>
    <source>
        <strain evidence="6">CHK186-16707</strain>
    </source>
</reference>
<evidence type="ECO:0000256" key="1">
    <source>
        <dbReference type="ARBA" id="ARBA00009437"/>
    </source>
</evidence>
<dbReference type="Pfam" id="PF03466">
    <property type="entry name" value="LysR_substrate"/>
    <property type="match status" value="1"/>
</dbReference>
<dbReference type="EMBL" id="DXAN01000005">
    <property type="protein sequence ID" value="HJA08122.1"/>
    <property type="molecule type" value="Genomic_DNA"/>
</dbReference>
<dbReference type="PROSITE" id="PS50931">
    <property type="entry name" value="HTH_LYSR"/>
    <property type="match status" value="1"/>
</dbReference>
<organism evidence="6 7">
    <name type="scientific">Candidatus Mailhella merdigallinarum</name>
    <dbReference type="NCBI Taxonomy" id="2838658"/>
    <lineage>
        <taxon>Bacteria</taxon>
        <taxon>Pseudomonadati</taxon>
        <taxon>Thermodesulfobacteriota</taxon>
        <taxon>Desulfovibrionia</taxon>
        <taxon>Desulfovibrionales</taxon>
        <taxon>Desulfovibrionaceae</taxon>
        <taxon>Mailhella</taxon>
    </lineage>
</organism>
<reference evidence="6" key="2">
    <citation type="submission" date="2021-04" db="EMBL/GenBank/DDBJ databases">
        <authorList>
            <person name="Gilroy R."/>
        </authorList>
    </citation>
    <scope>NUCLEOTIDE SEQUENCE</scope>
    <source>
        <strain evidence="6">CHK186-16707</strain>
    </source>
</reference>
<evidence type="ECO:0000256" key="2">
    <source>
        <dbReference type="ARBA" id="ARBA00023015"/>
    </source>
</evidence>
<evidence type="ECO:0000313" key="7">
    <source>
        <dbReference type="Proteomes" id="UP000824225"/>
    </source>
</evidence>
<dbReference type="PANTHER" id="PTHR30346:SF28">
    <property type="entry name" value="HTH-TYPE TRANSCRIPTIONAL REGULATOR CYNR"/>
    <property type="match status" value="1"/>
</dbReference>
<keyword evidence="4" id="KW-0804">Transcription</keyword>
<dbReference type="InterPro" id="IPR005119">
    <property type="entry name" value="LysR_subst-bd"/>
</dbReference>
<keyword evidence="3" id="KW-0238">DNA-binding</keyword>
<dbReference type="Gene3D" id="1.10.10.10">
    <property type="entry name" value="Winged helix-like DNA-binding domain superfamily/Winged helix DNA-binding domain"/>
    <property type="match status" value="1"/>
</dbReference>
<dbReference type="SUPFAM" id="SSF46785">
    <property type="entry name" value="Winged helix' DNA-binding domain"/>
    <property type="match status" value="1"/>
</dbReference>
<dbReference type="SUPFAM" id="SSF53850">
    <property type="entry name" value="Periplasmic binding protein-like II"/>
    <property type="match status" value="1"/>
</dbReference>
<dbReference type="CDD" id="cd05466">
    <property type="entry name" value="PBP2_LTTR_substrate"/>
    <property type="match status" value="1"/>
</dbReference>
<evidence type="ECO:0000259" key="5">
    <source>
        <dbReference type="PROSITE" id="PS50931"/>
    </source>
</evidence>
<feature type="domain" description="HTH lysR-type" evidence="5">
    <location>
        <begin position="1"/>
        <end position="58"/>
    </location>
</feature>
<dbReference type="Pfam" id="PF00126">
    <property type="entry name" value="HTH_1"/>
    <property type="match status" value="1"/>
</dbReference>
<sequence>MRLELLHYFVQIVESRSFNKAAARLFLTQPALTNAMNALEGELGTRLLVRSHKGVVPTAHGAVVYEDCRRILGELRECMEAWKTLTAPDGEGGSVVPLVGIPTACNYVADEIVPLMRAERQSISLALHEASPTALYDALRSGCARIGLTAFVRDEEERQIQRYRSIHFRAEALLDDEYAVFLSARHPLAENELLRLEECAALPFATYSSNREGEDAIFRRAAELFQVRDIYYLNSRESIMQMIAQNKAAGFFLRRMTRNNWYVKNGLIRARPVEGVRLLPSRHYLLWLEEDALNGAERRVVAFLRERYAAAEPASE</sequence>
<dbReference type="Gene3D" id="3.40.190.290">
    <property type="match status" value="1"/>
</dbReference>
<evidence type="ECO:0000256" key="3">
    <source>
        <dbReference type="ARBA" id="ARBA00023125"/>
    </source>
</evidence>
<dbReference type="InterPro" id="IPR000847">
    <property type="entry name" value="LysR_HTH_N"/>
</dbReference>
<accession>A0A9D2HBC2</accession>
<dbReference type="GO" id="GO:0032993">
    <property type="term" value="C:protein-DNA complex"/>
    <property type="evidence" value="ECO:0007669"/>
    <property type="project" value="TreeGrafter"/>
</dbReference>
<dbReference type="GO" id="GO:0003677">
    <property type="term" value="F:DNA binding"/>
    <property type="evidence" value="ECO:0007669"/>
    <property type="project" value="UniProtKB-KW"/>
</dbReference>
<evidence type="ECO:0000313" key="6">
    <source>
        <dbReference type="EMBL" id="HJA08122.1"/>
    </source>
</evidence>
<dbReference type="FunFam" id="1.10.10.10:FF:000001">
    <property type="entry name" value="LysR family transcriptional regulator"/>
    <property type="match status" value="1"/>
</dbReference>
<dbReference type="Proteomes" id="UP000824225">
    <property type="component" value="Unassembled WGS sequence"/>
</dbReference>
<protein>
    <submittedName>
        <fullName evidence="6">LysR family transcriptional regulator</fullName>
    </submittedName>
</protein>
<comment type="similarity">
    <text evidence="1">Belongs to the LysR transcriptional regulatory family.</text>
</comment>